<evidence type="ECO:0000313" key="3">
    <source>
        <dbReference type="Proteomes" id="UP001049176"/>
    </source>
</evidence>
<evidence type="ECO:0000313" key="2">
    <source>
        <dbReference type="EMBL" id="KAG7091809.1"/>
    </source>
</evidence>
<feature type="region of interest" description="Disordered" evidence="1">
    <location>
        <begin position="355"/>
        <end position="386"/>
    </location>
</feature>
<keyword evidence="3" id="KW-1185">Reference proteome</keyword>
<feature type="compositionally biased region" description="Polar residues" evidence="1">
    <location>
        <begin position="376"/>
        <end position="385"/>
    </location>
</feature>
<organism evidence="2 3">
    <name type="scientific">Marasmius oreades</name>
    <name type="common">fairy-ring Marasmius</name>
    <dbReference type="NCBI Taxonomy" id="181124"/>
    <lineage>
        <taxon>Eukaryota</taxon>
        <taxon>Fungi</taxon>
        <taxon>Dikarya</taxon>
        <taxon>Basidiomycota</taxon>
        <taxon>Agaricomycotina</taxon>
        <taxon>Agaricomycetes</taxon>
        <taxon>Agaricomycetidae</taxon>
        <taxon>Agaricales</taxon>
        <taxon>Marasmiineae</taxon>
        <taxon>Marasmiaceae</taxon>
        <taxon>Marasmius</taxon>
    </lineage>
</organism>
<dbReference type="EMBL" id="CM032185">
    <property type="protein sequence ID" value="KAG7091809.1"/>
    <property type="molecule type" value="Genomic_DNA"/>
</dbReference>
<dbReference type="RefSeq" id="XP_043008279.1">
    <property type="nucleotide sequence ID" value="XM_043152996.1"/>
</dbReference>
<dbReference type="OrthoDB" id="2634326at2759"/>
<gene>
    <name evidence="2" type="ORF">E1B28_008212</name>
</gene>
<evidence type="ECO:0000256" key="1">
    <source>
        <dbReference type="SAM" id="MobiDB-lite"/>
    </source>
</evidence>
<accession>A0A9P7RXV3</accession>
<protein>
    <submittedName>
        <fullName evidence="2">Uncharacterized protein</fullName>
    </submittedName>
</protein>
<dbReference type="Proteomes" id="UP001049176">
    <property type="component" value="Chromosome 5"/>
</dbReference>
<sequence>MNPPPKPLFSLQQITRDPEVLTTFARPDKPLKSFDGLCGNHVGEVLVTSPNSKVLYHPPLNECRVRMRKDRHFGRDDPILFPQPFVRAAAHLAVVRVPSLTGSFTIAWLVPSENDFKPSDDTFCAGFGVFDTRTRSHLVKLAETVIKDLPANHQEDYYMKNNLEQLRRLLDRLQLAAPKEEVFLRFRCAQRHLLELDARSRWVTKYRAKFGMARELGQEHPVLADENLMGAFTDNLDDLENLFQSHIPVYYVRPLSRAGEARVDRLEDFILPLADGSIHLHTGFIVDMADATPSHRVVFTGLARNPERYITMANYVSALFEYPSVLGTTQPRSSTSIQRASLPLTPSMPIRQSFQVSRGRSTPYPKGKAANRKHPQNTTHNTFIIPSSPLMPPAIEAWKAALEHLSGHNQSLPAPEGANRGYALPPPDLFITSGNETVTVTLFRNWLKLRNIFIYRLSSSLDRFSKKQWRQMLTFDDDKDIRSDTRTGQQRLETQKVLKDIMGKGEFRPERFSSAPAIWRGGTVDGTKLPSQKIAQAILWELYELNFRQDLVALDDCMDESGMSTRDRCTVLEACWIGSRDHAEMSKANRGLHSTEPVEQMKALKGLHTLMSTWSGSKPTVLLDRFPEDSGSHNLGSQLDYIERELAYHYTSSFLQAFGRTASIPFRLS</sequence>
<proteinExistence type="predicted"/>
<name>A0A9P7RXV3_9AGAR</name>
<dbReference type="AlphaFoldDB" id="A0A9P7RXV3"/>
<reference evidence="2" key="1">
    <citation type="journal article" date="2021" name="Genome Biol. Evol.">
        <title>The assembled and annotated genome of the fairy-ring fungus Marasmius oreades.</title>
        <authorList>
            <person name="Hiltunen M."/>
            <person name="Ament-Velasquez S.L."/>
            <person name="Johannesson H."/>
        </authorList>
    </citation>
    <scope>NUCLEOTIDE SEQUENCE</scope>
    <source>
        <strain evidence="2">03SP1</strain>
    </source>
</reference>
<dbReference type="GeneID" id="66077288"/>
<comment type="caution">
    <text evidence="2">The sequence shown here is derived from an EMBL/GenBank/DDBJ whole genome shotgun (WGS) entry which is preliminary data.</text>
</comment>
<dbReference type="KEGG" id="more:E1B28_008212"/>